<dbReference type="RefSeq" id="WP_250340340.1">
    <property type="nucleotide sequence ID" value="NZ_CP063231.1"/>
</dbReference>
<sequence length="203" mass="23135">MNKRSIARLLCQRVDGLAHSGGYFFRKDCDLVLQGFLLEYRPQGIYLWRFRFPLFDAFGENLLYSSRLENDGFIAKDELADEQVVERVLARPEFAEVLRPGSPMSLHSFLHYLEGSEAMLNPHAHLVLASGWVLAKQFTLAKEMLEAMFNEMLARLGKRDEELGRILLGRLREDPDAAVALLEEVVERNRQAFGIGPPLSPTK</sequence>
<accession>A0ABY4T4L5</accession>
<reference evidence="1" key="1">
    <citation type="submission" date="2020-10" db="EMBL/GenBank/DDBJ databases">
        <title>Whole-genome sequence of Luteibacter sp. EIF3.</title>
        <authorList>
            <person name="Friedrich I."/>
            <person name="Hertel R."/>
            <person name="Daniel R."/>
        </authorList>
    </citation>
    <scope>NUCLEOTIDE SEQUENCE</scope>
    <source>
        <strain evidence="1">EIF3</strain>
    </source>
</reference>
<protein>
    <submittedName>
        <fullName evidence="1">Uncharacterized protein</fullName>
    </submittedName>
</protein>
<evidence type="ECO:0000313" key="2">
    <source>
        <dbReference type="Proteomes" id="UP001056681"/>
    </source>
</evidence>
<name>A0ABY4T4L5_9GAMM</name>
<evidence type="ECO:0000313" key="1">
    <source>
        <dbReference type="EMBL" id="URL59852.1"/>
    </source>
</evidence>
<proteinExistence type="predicted"/>
<organism evidence="1 2">
    <name type="scientific">Luteibacter flocculans</name>
    <dbReference type="NCBI Taxonomy" id="2780091"/>
    <lineage>
        <taxon>Bacteria</taxon>
        <taxon>Pseudomonadati</taxon>
        <taxon>Pseudomonadota</taxon>
        <taxon>Gammaproteobacteria</taxon>
        <taxon>Lysobacterales</taxon>
        <taxon>Rhodanobacteraceae</taxon>
        <taxon>Luteibacter</taxon>
    </lineage>
</organism>
<keyword evidence="2" id="KW-1185">Reference proteome</keyword>
<gene>
    <name evidence="1" type="ORF">IM816_07110</name>
</gene>
<dbReference type="EMBL" id="CP063231">
    <property type="protein sequence ID" value="URL59852.1"/>
    <property type="molecule type" value="Genomic_DNA"/>
</dbReference>
<dbReference type="Proteomes" id="UP001056681">
    <property type="component" value="Chromosome"/>
</dbReference>